<accession>A0ABQ6H5N4</accession>
<comment type="similarity">
    <text evidence="2 5">Belongs to the acyl-CoA dehydrogenase family.</text>
</comment>
<sequence length="601" mass="66547">MSAPMLNERDLAFYLYELFDTQALCQRERYQDHDKQTFDEVINTAKTIAEKYFMPIRQKLDVHQPTFDGTKVHLIDEMKPAYDALNESGLPSACADYEFNGMQLPPIVSSIAGAYLSIAGGNAVGYSMLTTANANLLAAHGSDELIEKWVVPLREGRYAGTMAMTEPDCGSGLADLTTSASKDEQGNYRITGSKIFISGGDHDLSENIVHLVLARIKGAPKGIKGISLFVVPKFLVNEDGTIGDSNEVALSGLFHKMGGRAHTSTALSFGEDQGAIGYLVGEENKGLQYMFHMMNEARILVGTGAAVIANAGYQYSLDYAKNRPQGRLPSSKDPLSPMVSIIEHADVRRMLLAQKAYAEGAMALVLYGAQLSDDEKTAQTQEQKDHAHLLLDFLTPIIKTWPSEYGPKANDLAIQVLGGHGYINEHPVEMFYRDNRLNPIHEGTTGIQSLDLLARKVVMNKQAGYKATIVEIEKTIQQASAHESLAQYTQQLTNALNTLNKTTVFLLQSMATKDIDLVLANSVQYLSMFGHVIIAWLWLKKAVLANQALATSQHEEEQAFYQGKLQATQYFYRYELPQISLWAETLLSLDDTTMTMQENWF</sequence>
<keyword evidence="3 5" id="KW-0285">Flavoprotein</keyword>
<evidence type="ECO:0000256" key="1">
    <source>
        <dbReference type="ARBA" id="ARBA00001974"/>
    </source>
</evidence>
<protein>
    <submittedName>
        <fullName evidence="9">Acyl-CoA dehydrogenase</fullName>
    </submittedName>
</protein>
<dbReference type="PANTHER" id="PTHR42803">
    <property type="entry name" value="ACYL-COA DEHYDROGENASE"/>
    <property type="match status" value="1"/>
</dbReference>
<organism evidence="9 10">
    <name type="scientific">Thalassotalea eurytherma</name>
    <dbReference type="NCBI Taxonomy" id="1144278"/>
    <lineage>
        <taxon>Bacteria</taxon>
        <taxon>Pseudomonadati</taxon>
        <taxon>Pseudomonadota</taxon>
        <taxon>Gammaproteobacteria</taxon>
        <taxon>Alteromonadales</taxon>
        <taxon>Colwelliaceae</taxon>
        <taxon>Thalassotalea</taxon>
    </lineage>
</organism>
<dbReference type="InterPro" id="IPR037069">
    <property type="entry name" value="AcylCoA_DH/ox_N_sf"/>
</dbReference>
<dbReference type="InterPro" id="IPR046373">
    <property type="entry name" value="Acyl-CoA_Oxase/DH_mid-dom_sf"/>
</dbReference>
<feature type="domain" description="Acyl-CoA dehydrogenase/oxidase C-terminal" evidence="6">
    <location>
        <begin position="284"/>
        <end position="453"/>
    </location>
</feature>
<name>A0ABQ6H5N4_9GAMM</name>
<reference evidence="9 10" key="1">
    <citation type="submission" date="2023-03" db="EMBL/GenBank/DDBJ databases">
        <title>Draft genome sequence of Thalassotalea eurytherma JCM 18482T.</title>
        <authorList>
            <person name="Sawabe T."/>
        </authorList>
    </citation>
    <scope>NUCLEOTIDE SEQUENCE [LARGE SCALE GENOMIC DNA]</scope>
    <source>
        <strain evidence="9 10">JCM 18482</strain>
    </source>
</reference>
<evidence type="ECO:0000313" key="10">
    <source>
        <dbReference type="Proteomes" id="UP001157133"/>
    </source>
</evidence>
<evidence type="ECO:0000259" key="8">
    <source>
        <dbReference type="Pfam" id="PF12806"/>
    </source>
</evidence>
<dbReference type="Pfam" id="PF02770">
    <property type="entry name" value="Acyl-CoA_dh_M"/>
    <property type="match status" value="1"/>
</dbReference>
<dbReference type="InterPro" id="IPR036250">
    <property type="entry name" value="AcylCo_DH-like_C"/>
</dbReference>
<dbReference type="InterPro" id="IPR009100">
    <property type="entry name" value="AcylCoA_DH/oxidase_NM_dom_sf"/>
</dbReference>
<dbReference type="EMBL" id="BSSU01000005">
    <property type="protein sequence ID" value="GLX81741.1"/>
    <property type="molecule type" value="Genomic_DNA"/>
</dbReference>
<evidence type="ECO:0000256" key="4">
    <source>
        <dbReference type="ARBA" id="ARBA00022827"/>
    </source>
</evidence>
<feature type="domain" description="Acetyl-CoA dehydrogenase-like C-terminal" evidence="8">
    <location>
        <begin position="471"/>
        <end position="597"/>
    </location>
</feature>
<evidence type="ECO:0000259" key="6">
    <source>
        <dbReference type="Pfam" id="PF00441"/>
    </source>
</evidence>
<dbReference type="SUPFAM" id="SSF56645">
    <property type="entry name" value="Acyl-CoA dehydrogenase NM domain-like"/>
    <property type="match status" value="1"/>
</dbReference>
<dbReference type="InterPro" id="IPR052166">
    <property type="entry name" value="Diverse_Acyl-CoA_DH"/>
</dbReference>
<evidence type="ECO:0000256" key="3">
    <source>
        <dbReference type="ARBA" id="ARBA00022630"/>
    </source>
</evidence>
<dbReference type="Pfam" id="PF12806">
    <property type="entry name" value="Acyl-CoA_dh_C"/>
    <property type="match status" value="1"/>
</dbReference>
<comment type="cofactor">
    <cofactor evidence="1 5">
        <name>FAD</name>
        <dbReference type="ChEBI" id="CHEBI:57692"/>
    </cofactor>
</comment>
<keyword evidence="10" id="KW-1185">Reference proteome</keyword>
<evidence type="ECO:0000256" key="5">
    <source>
        <dbReference type="RuleBase" id="RU362125"/>
    </source>
</evidence>
<dbReference type="InterPro" id="IPR006091">
    <property type="entry name" value="Acyl-CoA_Oxase/DH_mid-dom"/>
</dbReference>
<dbReference type="RefSeq" id="WP_284207080.1">
    <property type="nucleotide sequence ID" value="NZ_BSSU01000005.1"/>
</dbReference>
<dbReference type="Proteomes" id="UP001157133">
    <property type="component" value="Unassembled WGS sequence"/>
</dbReference>
<dbReference type="PANTHER" id="PTHR42803:SF3">
    <property type="entry name" value="ACYL-COA DEHYDROGENASE-RELATED"/>
    <property type="match status" value="1"/>
</dbReference>
<gene>
    <name evidence="9" type="ORF">theurythT_11930</name>
</gene>
<dbReference type="Gene3D" id="2.40.110.10">
    <property type="entry name" value="Butyryl-CoA Dehydrogenase, subunit A, domain 2"/>
    <property type="match status" value="1"/>
</dbReference>
<dbReference type="InterPro" id="IPR009075">
    <property type="entry name" value="AcylCo_DH/oxidase_C"/>
</dbReference>
<keyword evidence="4 5" id="KW-0274">FAD</keyword>
<keyword evidence="5" id="KW-0560">Oxidoreductase</keyword>
<dbReference type="InterPro" id="IPR025878">
    <property type="entry name" value="Acyl-CoA_dh-like_C_dom"/>
</dbReference>
<dbReference type="Gene3D" id="1.10.540.10">
    <property type="entry name" value="Acyl-CoA dehydrogenase/oxidase, N-terminal domain"/>
    <property type="match status" value="1"/>
</dbReference>
<proteinExistence type="inferred from homology"/>
<evidence type="ECO:0000313" key="9">
    <source>
        <dbReference type="EMBL" id="GLX81741.1"/>
    </source>
</evidence>
<dbReference type="Pfam" id="PF00441">
    <property type="entry name" value="Acyl-CoA_dh_1"/>
    <property type="match status" value="1"/>
</dbReference>
<evidence type="ECO:0000259" key="7">
    <source>
        <dbReference type="Pfam" id="PF02770"/>
    </source>
</evidence>
<evidence type="ECO:0000256" key="2">
    <source>
        <dbReference type="ARBA" id="ARBA00009347"/>
    </source>
</evidence>
<dbReference type="SUPFAM" id="SSF47203">
    <property type="entry name" value="Acyl-CoA dehydrogenase C-terminal domain-like"/>
    <property type="match status" value="1"/>
</dbReference>
<comment type="caution">
    <text evidence="9">The sequence shown here is derived from an EMBL/GenBank/DDBJ whole genome shotgun (WGS) entry which is preliminary data.</text>
</comment>
<feature type="domain" description="Acyl-CoA oxidase/dehydrogenase middle" evidence="7">
    <location>
        <begin position="162"/>
        <end position="236"/>
    </location>
</feature>
<dbReference type="Gene3D" id="1.20.140.10">
    <property type="entry name" value="Butyryl-CoA Dehydrogenase, subunit A, domain 3"/>
    <property type="match status" value="1"/>
</dbReference>